<dbReference type="EMBL" id="JAGRQH010000001">
    <property type="protein sequence ID" value="MBR0558446.1"/>
    <property type="molecule type" value="Genomic_DNA"/>
</dbReference>
<feature type="domain" description="Response regulatory" evidence="3">
    <location>
        <begin position="2"/>
        <end position="118"/>
    </location>
</feature>
<reference evidence="4 5" key="1">
    <citation type="submission" date="2021-04" db="EMBL/GenBank/DDBJ databases">
        <title>The complete genome sequence of Neokomagataea sp. TBRC 2177.</title>
        <authorList>
            <person name="Charoenyingcharoen P."/>
            <person name="Yukphan P."/>
        </authorList>
    </citation>
    <scope>NUCLEOTIDE SEQUENCE [LARGE SCALE GENOMIC DNA]</scope>
    <source>
        <strain evidence="4 5">TBRC 2177</strain>
    </source>
</reference>
<evidence type="ECO:0000256" key="2">
    <source>
        <dbReference type="PROSITE-ProRule" id="PRU00169"/>
    </source>
</evidence>
<dbReference type="InterPro" id="IPR001789">
    <property type="entry name" value="Sig_transdc_resp-reg_receiver"/>
</dbReference>
<evidence type="ECO:0000313" key="4">
    <source>
        <dbReference type="EMBL" id="MBR0558446.1"/>
    </source>
</evidence>
<dbReference type="PANTHER" id="PTHR44591:SF25">
    <property type="entry name" value="CHEMOTAXIS TWO-COMPONENT RESPONSE REGULATOR"/>
    <property type="match status" value="1"/>
</dbReference>
<dbReference type="Gene3D" id="3.40.50.2300">
    <property type="match status" value="1"/>
</dbReference>
<accession>A0ABS5E3F4</accession>
<protein>
    <submittedName>
        <fullName evidence="4">Response regulator</fullName>
    </submittedName>
</protein>
<feature type="modified residue" description="4-aspartylphosphate" evidence="2">
    <location>
        <position position="51"/>
    </location>
</feature>
<dbReference type="InterPro" id="IPR011006">
    <property type="entry name" value="CheY-like_superfamily"/>
</dbReference>
<organism evidence="4 5">
    <name type="scientific">Neokomagataea anthophila</name>
    <dbReference type="NCBI Taxonomy" id="2826925"/>
    <lineage>
        <taxon>Bacteria</taxon>
        <taxon>Pseudomonadati</taxon>
        <taxon>Pseudomonadota</taxon>
        <taxon>Alphaproteobacteria</taxon>
        <taxon>Acetobacterales</taxon>
        <taxon>Acetobacteraceae</taxon>
        <taxon>Neokomagataea</taxon>
    </lineage>
</organism>
<gene>
    <name evidence="4" type="ORF">KB213_00010</name>
</gene>
<dbReference type="SMART" id="SM00448">
    <property type="entry name" value="REC"/>
    <property type="match status" value="1"/>
</dbReference>
<name>A0ABS5E3F4_9PROT</name>
<dbReference type="Proteomes" id="UP000677812">
    <property type="component" value="Unassembled WGS sequence"/>
</dbReference>
<proteinExistence type="predicted"/>
<dbReference type="PROSITE" id="PS50110">
    <property type="entry name" value="RESPONSE_REGULATORY"/>
    <property type="match status" value="1"/>
</dbReference>
<dbReference type="SUPFAM" id="SSF52172">
    <property type="entry name" value="CheY-like"/>
    <property type="match status" value="1"/>
</dbReference>
<dbReference type="RefSeq" id="WP_211679692.1">
    <property type="nucleotide sequence ID" value="NZ_JAGRQH010000001.1"/>
</dbReference>
<keyword evidence="1 2" id="KW-0597">Phosphoprotein</keyword>
<evidence type="ECO:0000259" key="3">
    <source>
        <dbReference type="PROSITE" id="PS50110"/>
    </source>
</evidence>
<dbReference type="InterPro" id="IPR050595">
    <property type="entry name" value="Bact_response_regulator"/>
</dbReference>
<comment type="caution">
    <text evidence="4">The sequence shown here is derived from an EMBL/GenBank/DDBJ whole genome shotgun (WGS) entry which is preliminary data.</text>
</comment>
<sequence length="118" mass="13485">MKILIVDDTRTIRDLLYRELLKAGYDVEQAGDGLEALAVLQGYTPQMIITDFNMPNMNGIDLVKKLRIMPQTQYLPILMLTTENSVEKRNMGKEAGVTGWLVKPFDKEILIDMIERVL</sequence>
<keyword evidence="5" id="KW-1185">Reference proteome</keyword>
<evidence type="ECO:0000256" key="1">
    <source>
        <dbReference type="ARBA" id="ARBA00022553"/>
    </source>
</evidence>
<dbReference type="Pfam" id="PF00072">
    <property type="entry name" value="Response_reg"/>
    <property type="match status" value="1"/>
</dbReference>
<evidence type="ECO:0000313" key="5">
    <source>
        <dbReference type="Proteomes" id="UP000677812"/>
    </source>
</evidence>
<dbReference type="PANTHER" id="PTHR44591">
    <property type="entry name" value="STRESS RESPONSE REGULATOR PROTEIN 1"/>
    <property type="match status" value="1"/>
</dbReference>